<dbReference type="AlphaFoldDB" id="A0AAC8W3T6"/>
<proteinExistence type="predicted"/>
<dbReference type="GO" id="GO:0051539">
    <property type="term" value="F:4 iron, 4 sulfur cluster binding"/>
    <property type="evidence" value="ECO:0007669"/>
    <property type="project" value="UniProtKB-KW"/>
</dbReference>
<dbReference type="CDD" id="cd10554">
    <property type="entry name" value="HycB_like"/>
    <property type="match status" value="1"/>
</dbReference>
<evidence type="ECO:0000256" key="3">
    <source>
        <dbReference type="ARBA" id="ARBA00023004"/>
    </source>
</evidence>
<reference evidence="6 7" key="2">
    <citation type="journal article" date="2016" name="Genome Announc.">
        <title>Complete Genome Sequence of a Strain of Azospirillum thiophilum Isolated from a Sulfide Spring.</title>
        <authorList>
            <person name="Fomenkov A."/>
            <person name="Vincze T."/>
            <person name="Grabovich M."/>
            <person name="Anton B.P."/>
            <person name="Dubinina G."/>
            <person name="Orlova M."/>
            <person name="Belousova E."/>
            <person name="Roberts R.J."/>
        </authorList>
    </citation>
    <scope>NUCLEOTIDE SEQUENCE [LARGE SCALE GENOMIC DNA]</scope>
    <source>
        <strain evidence="6 7">BV-S</strain>
    </source>
</reference>
<evidence type="ECO:0000313" key="6">
    <source>
        <dbReference type="EMBL" id="ALG74578.1"/>
    </source>
</evidence>
<dbReference type="PANTHER" id="PTHR42859">
    <property type="entry name" value="OXIDOREDUCTASE"/>
    <property type="match status" value="1"/>
</dbReference>
<dbReference type="EMBL" id="CP012405">
    <property type="protein sequence ID" value="ALG74578.1"/>
    <property type="molecule type" value="Genomic_DNA"/>
</dbReference>
<dbReference type="KEGG" id="ati:AL072_26615"/>
<dbReference type="InterPro" id="IPR017896">
    <property type="entry name" value="4Fe4S_Fe-S-bd"/>
</dbReference>
<evidence type="ECO:0000256" key="4">
    <source>
        <dbReference type="ARBA" id="ARBA00023014"/>
    </source>
</evidence>
<keyword evidence="1" id="KW-0004">4Fe-4S</keyword>
<keyword evidence="4" id="KW-0411">Iron-sulfur</keyword>
<gene>
    <name evidence="6" type="ORF">AL072_26615</name>
</gene>
<dbReference type="Gene3D" id="3.30.70.20">
    <property type="match status" value="2"/>
</dbReference>
<organism evidence="6 7">
    <name type="scientific">Azospirillum thiophilum</name>
    <dbReference type="NCBI Taxonomy" id="528244"/>
    <lineage>
        <taxon>Bacteria</taxon>
        <taxon>Pseudomonadati</taxon>
        <taxon>Pseudomonadota</taxon>
        <taxon>Alphaproteobacteria</taxon>
        <taxon>Rhodospirillales</taxon>
        <taxon>Azospirillaceae</taxon>
        <taxon>Azospirillum</taxon>
    </lineage>
</organism>
<evidence type="ECO:0000313" key="7">
    <source>
        <dbReference type="Proteomes" id="UP000069935"/>
    </source>
</evidence>
<dbReference type="InterPro" id="IPR017900">
    <property type="entry name" value="4Fe4S_Fe_S_CS"/>
</dbReference>
<accession>A0AAC8W3T6</accession>
<dbReference type="PANTHER" id="PTHR42859:SF16">
    <property type="entry name" value="FORMATE HYDROGENLYASE SUBUNIT 2-RELATED"/>
    <property type="match status" value="1"/>
</dbReference>
<keyword evidence="7" id="KW-1185">Reference proteome</keyword>
<evidence type="ECO:0000256" key="1">
    <source>
        <dbReference type="ARBA" id="ARBA00022485"/>
    </source>
</evidence>
<name>A0AAC8W3T6_9PROT</name>
<dbReference type="PROSITE" id="PS51379">
    <property type="entry name" value="4FE4S_FER_2"/>
    <property type="match status" value="2"/>
</dbReference>
<dbReference type="Proteomes" id="UP000069935">
    <property type="component" value="Chromosome 5"/>
</dbReference>
<dbReference type="GO" id="GO:0046872">
    <property type="term" value="F:metal ion binding"/>
    <property type="evidence" value="ECO:0007669"/>
    <property type="project" value="UniProtKB-KW"/>
</dbReference>
<keyword evidence="2" id="KW-0479">Metal-binding</keyword>
<sequence>MNRFVIAEPRKCIGCNTCMAACTEAHRKQGLQSHPRLTVMRIADDTGPVLCHQCEDAPCARVCPVNAITHAADSILLDEQACIGCKMCALACPFGAITPSGTAVTGVAGTGTATPTHSAALDPLLAWDIGVKSVAVKCDLCAFSGDGPACVRVCPTAALYAVDAAAAGQAAAVKRTLAAAAPVSPEMPLASLEGLDP</sequence>
<keyword evidence="3" id="KW-0408">Iron</keyword>
<dbReference type="PROSITE" id="PS00198">
    <property type="entry name" value="4FE4S_FER_1"/>
    <property type="match status" value="1"/>
</dbReference>
<evidence type="ECO:0000259" key="5">
    <source>
        <dbReference type="PROSITE" id="PS51379"/>
    </source>
</evidence>
<dbReference type="InterPro" id="IPR050294">
    <property type="entry name" value="RnfB_subfamily"/>
</dbReference>
<protein>
    <submittedName>
        <fullName evidence="6">Hydrogenase</fullName>
    </submittedName>
</protein>
<evidence type="ECO:0000256" key="2">
    <source>
        <dbReference type="ARBA" id="ARBA00022723"/>
    </source>
</evidence>
<reference evidence="7" key="1">
    <citation type="submission" date="2015-08" db="EMBL/GenBank/DDBJ databases">
        <title>Complete Genome Sequence of Azospirillum thiophilum BV-S.</title>
        <authorList>
            <person name="Fomenkov A."/>
            <person name="Vincze T."/>
            <person name="Grabovich M."/>
            <person name="Dubinina G."/>
            <person name="Orlova M."/>
            <person name="Belousova E."/>
            <person name="Roberts R.J."/>
        </authorList>
    </citation>
    <scope>NUCLEOTIDE SEQUENCE [LARGE SCALE GENOMIC DNA]</scope>
    <source>
        <strain evidence="7">BV-S</strain>
    </source>
</reference>
<feature type="domain" description="4Fe-4S ferredoxin-type" evidence="5">
    <location>
        <begin position="73"/>
        <end position="102"/>
    </location>
</feature>
<dbReference type="Pfam" id="PF00037">
    <property type="entry name" value="Fer4"/>
    <property type="match status" value="1"/>
</dbReference>
<dbReference type="SUPFAM" id="SSF54862">
    <property type="entry name" value="4Fe-4S ferredoxins"/>
    <property type="match status" value="1"/>
</dbReference>
<feature type="domain" description="4Fe-4S ferredoxin-type" evidence="5">
    <location>
        <begin position="2"/>
        <end position="31"/>
    </location>
</feature>